<dbReference type="PATRIC" id="fig|626887.3.peg.4265"/>
<evidence type="ECO:0000256" key="1">
    <source>
        <dbReference type="SAM" id="Phobius"/>
    </source>
</evidence>
<accession>N6WYV5</accession>
<gene>
    <name evidence="2" type="ORF">J057_21295</name>
</gene>
<name>N6WYV5_9GAMM</name>
<evidence type="ECO:0000313" key="2">
    <source>
        <dbReference type="EMBL" id="ENO13973.1"/>
    </source>
</evidence>
<proteinExistence type="predicted"/>
<protein>
    <submittedName>
        <fullName evidence="2">DUF4381 domain-containing protein</fullName>
    </submittedName>
</protein>
<dbReference type="InterPro" id="IPR025489">
    <property type="entry name" value="DUF4381"/>
</dbReference>
<dbReference type="Proteomes" id="UP000013165">
    <property type="component" value="Unassembled WGS sequence"/>
</dbReference>
<dbReference type="HOGENOM" id="CLU_113195_1_0_6"/>
<keyword evidence="3" id="KW-1185">Reference proteome</keyword>
<organism evidence="2 3">
    <name type="scientific">Marinobacter nanhaiticus D15-8W</name>
    <dbReference type="NCBI Taxonomy" id="626887"/>
    <lineage>
        <taxon>Bacteria</taxon>
        <taxon>Pseudomonadati</taxon>
        <taxon>Pseudomonadota</taxon>
        <taxon>Gammaproteobacteria</taxon>
        <taxon>Pseudomonadales</taxon>
        <taxon>Marinobacteraceae</taxon>
        <taxon>Marinobacter</taxon>
    </lineage>
</organism>
<keyword evidence="1" id="KW-1133">Transmembrane helix</keyword>
<dbReference type="OrthoDB" id="283083at2"/>
<dbReference type="Pfam" id="PF14316">
    <property type="entry name" value="DUF4381"/>
    <property type="match status" value="1"/>
</dbReference>
<dbReference type="RefSeq" id="WP_004582194.1">
    <property type="nucleotide sequence ID" value="NZ_AP028878.1"/>
</dbReference>
<dbReference type="EMBL" id="APLQ01000014">
    <property type="protein sequence ID" value="ENO13973.1"/>
    <property type="molecule type" value="Genomic_DNA"/>
</dbReference>
<feature type="transmembrane region" description="Helical" evidence="1">
    <location>
        <begin position="37"/>
        <end position="57"/>
    </location>
</feature>
<reference evidence="2 3" key="1">
    <citation type="journal article" date="2013" name="Genome Announc.">
        <title>Genome Sequence of the Polycyclic Aromatic Hydrocarbon-Degrading Bacterium Strain Marinobacter nanhaiticus D15-8WT.</title>
        <authorList>
            <person name="Cui Z."/>
            <person name="Gao W."/>
            <person name="Li Q."/>
            <person name="Xu G."/>
            <person name="Zheng L."/>
        </authorList>
    </citation>
    <scope>NUCLEOTIDE SEQUENCE [LARGE SCALE GENOMIC DNA]</scope>
    <source>
        <strain evidence="2 3">D15-8W</strain>
    </source>
</reference>
<sequence>MNAQEPGAAAPDLISLMERLAEPSEPPAVSMWPQTQGWLWLGLIVLVVLTWVAWRSIRRWRANAYRREALAALKRCGDDPALIAPILRRTALAAWPRREVAGLTGTAWLRFLDQTGGKGRFASKSGGDLVRAPYAPDNERETNANLRSLAAEWIRHHHAPPTGKDR</sequence>
<dbReference type="AlphaFoldDB" id="N6WYV5"/>
<dbReference type="eggNOG" id="COG2304">
    <property type="taxonomic scope" value="Bacteria"/>
</dbReference>
<keyword evidence="1" id="KW-0472">Membrane</keyword>
<comment type="caution">
    <text evidence="2">The sequence shown here is derived from an EMBL/GenBank/DDBJ whole genome shotgun (WGS) entry which is preliminary data.</text>
</comment>
<dbReference type="STRING" id="626887.J057_21295"/>
<keyword evidence="1" id="KW-0812">Transmembrane</keyword>
<evidence type="ECO:0000313" key="3">
    <source>
        <dbReference type="Proteomes" id="UP000013165"/>
    </source>
</evidence>